<evidence type="ECO:0008006" key="3">
    <source>
        <dbReference type="Google" id="ProtNLM"/>
    </source>
</evidence>
<proteinExistence type="predicted"/>
<dbReference type="RefSeq" id="WP_023928024.1">
    <property type="nucleotide sequence ID" value="NZ_KI669454.1"/>
</dbReference>
<organism evidence="1 2">
    <name type="scientific">Helicobacter macacae MIT 99-5501</name>
    <dbReference type="NCBI Taxonomy" id="1357400"/>
    <lineage>
        <taxon>Bacteria</taxon>
        <taxon>Pseudomonadati</taxon>
        <taxon>Campylobacterota</taxon>
        <taxon>Epsilonproteobacteria</taxon>
        <taxon>Campylobacterales</taxon>
        <taxon>Helicobacteraceae</taxon>
        <taxon>Helicobacter</taxon>
    </lineage>
</organism>
<dbReference type="AlphaFoldDB" id="V8C8U3"/>
<keyword evidence="2" id="KW-1185">Reference proteome</keyword>
<gene>
    <name evidence="1" type="ORF">HMPREF2086_01282</name>
</gene>
<name>V8C8U3_9HELI</name>
<accession>V8C8U3</accession>
<dbReference type="EMBL" id="AZJI01000005">
    <property type="protein sequence ID" value="ETD23477.1"/>
    <property type="molecule type" value="Genomic_DNA"/>
</dbReference>
<protein>
    <recommendedName>
        <fullName evidence="3">Outer membrane protein beta-barrel domain-containing protein</fullName>
    </recommendedName>
</protein>
<reference evidence="1 2" key="1">
    <citation type="journal article" date="2014" name="Genome Announc.">
        <title>Draft genome sequences of six enterohepatic helicobacter species isolated from humans and one from rhesus macaques.</title>
        <authorList>
            <person name="Shen Z."/>
            <person name="Sheh A."/>
            <person name="Young S.K."/>
            <person name="Abouelliel A."/>
            <person name="Ward D.V."/>
            <person name="Earl A.M."/>
            <person name="Fox J.G."/>
        </authorList>
    </citation>
    <scope>NUCLEOTIDE SEQUENCE [LARGE SCALE GENOMIC DNA]</scope>
    <source>
        <strain evidence="1 2">MIT 99-5501</strain>
    </source>
</reference>
<comment type="caution">
    <text evidence="1">The sequence shown here is derived from an EMBL/GenBank/DDBJ whole genome shotgun (WGS) entry which is preliminary data.</text>
</comment>
<evidence type="ECO:0000313" key="1">
    <source>
        <dbReference type="EMBL" id="ETD23477.1"/>
    </source>
</evidence>
<dbReference type="STRING" id="1357400.HMPREF2086_01282"/>
<dbReference type="Proteomes" id="UP000018731">
    <property type="component" value="Unassembled WGS sequence"/>
</dbReference>
<sequence>MSFLPTLLISCLLQGGGEFCERKGENVRFGGGGFYYTHLSPRADSPQNINENAGGFITIHGRIAPANGQIQLVGDLNLGFGKSNLKNDMKASFLPSDIEVNATNFGTQMRVKFGANTYKATSPIYLNVLYTLDSYLSDISGKRGFSRMLQYIGVEVEGRVPLSRKIRLEYGVGYDVVVNGYYGFSADKDKKDSTISAYSYALGGYVGFSYRILKRFHYYMRTNLRYESLGKSSPINAWHYPKSDNFLAGVEIGFGF</sequence>
<evidence type="ECO:0000313" key="2">
    <source>
        <dbReference type="Proteomes" id="UP000018731"/>
    </source>
</evidence>
<dbReference type="PATRIC" id="fig|1357400.3.peg.1719"/>
<dbReference type="HOGENOM" id="CLU_1084913_0_0_7"/>